<name>A0ABM2WQ94_MESAU</name>
<dbReference type="PRINTS" id="PR01504">
    <property type="entry name" value="PNCREATITSAP"/>
</dbReference>
<keyword evidence="2" id="KW-1015">Disulfide bond</keyword>
<evidence type="ECO:0000313" key="6">
    <source>
        <dbReference type="RefSeq" id="XP_040592907.1"/>
    </source>
</evidence>
<feature type="signal peptide" evidence="3">
    <location>
        <begin position="1"/>
        <end position="26"/>
    </location>
</feature>
<reference evidence="6" key="1">
    <citation type="submission" date="2025-08" db="UniProtKB">
        <authorList>
            <consortium name="RefSeq"/>
        </authorList>
    </citation>
    <scope>IDENTIFICATION</scope>
    <source>
        <tissue evidence="6">Liver</tissue>
    </source>
</reference>
<dbReference type="InterPro" id="IPR016187">
    <property type="entry name" value="CTDL_fold"/>
</dbReference>
<evidence type="ECO:0000313" key="5">
    <source>
        <dbReference type="Proteomes" id="UP000886700"/>
    </source>
</evidence>
<dbReference type="Proteomes" id="UP000886700">
    <property type="component" value="Unplaced"/>
</dbReference>
<keyword evidence="3" id="KW-0732">Signal</keyword>
<gene>
    <name evidence="6" type="primary">LOC101829186</name>
    <name evidence="6" type="synonym">INGAP</name>
</gene>
<evidence type="ECO:0000259" key="4">
    <source>
        <dbReference type="PROSITE" id="PS50041"/>
    </source>
</evidence>
<dbReference type="PROSITE" id="PS50041">
    <property type="entry name" value="C_TYPE_LECTIN_2"/>
    <property type="match status" value="1"/>
</dbReference>
<proteinExistence type="predicted"/>
<evidence type="ECO:0000256" key="2">
    <source>
        <dbReference type="ARBA" id="ARBA00023157"/>
    </source>
</evidence>
<evidence type="ECO:0000256" key="3">
    <source>
        <dbReference type="SAM" id="SignalP"/>
    </source>
</evidence>
<evidence type="ECO:0000256" key="1">
    <source>
        <dbReference type="ARBA" id="ARBA00022734"/>
    </source>
</evidence>
<feature type="domain" description="C-type lectin" evidence="4">
    <location>
        <begin position="47"/>
        <end position="172"/>
    </location>
</feature>
<dbReference type="CDD" id="cd03594">
    <property type="entry name" value="CLECT_REG-1_like"/>
    <property type="match status" value="1"/>
</dbReference>
<dbReference type="InterPro" id="IPR018378">
    <property type="entry name" value="C-type_lectin_CS"/>
</dbReference>
<keyword evidence="1" id="KW-0430">Lectin</keyword>
<dbReference type="GeneID" id="101829186"/>
<dbReference type="InterPro" id="IPR016186">
    <property type="entry name" value="C-type_lectin-like/link_sf"/>
</dbReference>
<dbReference type="PANTHER" id="PTHR22803">
    <property type="entry name" value="MANNOSE, PHOSPHOLIPASE, LECTIN RECEPTOR RELATED"/>
    <property type="match status" value="1"/>
</dbReference>
<protein>
    <submittedName>
        <fullName evidence="6">Pancreatic beta cell growth factor isoform X1</fullName>
    </submittedName>
</protein>
<dbReference type="RefSeq" id="XP_040592907.1">
    <property type="nucleotide sequence ID" value="XM_040736973.1"/>
</dbReference>
<dbReference type="Gene3D" id="3.10.100.10">
    <property type="entry name" value="Mannose-Binding Protein A, subunit A"/>
    <property type="match status" value="1"/>
</dbReference>
<dbReference type="SMART" id="SM00034">
    <property type="entry name" value="CLECT"/>
    <property type="match status" value="1"/>
</dbReference>
<dbReference type="PROSITE" id="PS00615">
    <property type="entry name" value="C_TYPE_LECTIN_1"/>
    <property type="match status" value="1"/>
</dbReference>
<sequence length="175" mass="19940">MMLPMTLCRMSWMLLSCLMFLSWVEGEESQKKLPSSRITCPQGSVAYGSYCYSLILIPQTWSNAELSCQMHFSGHLAFLLSTGEITFVSSLVKNSLTAYQYIWIGLHDPSHGTLPNGSGWKWSSSNVLTFYNWERNPSIAADRGYCAVLSQKSGFQKWRDFNCENELPYICKFKV</sequence>
<dbReference type="InterPro" id="IPR050111">
    <property type="entry name" value="C-type_lectin/snaclec_domain"/>
</dbReference>
<keyword evidence="5" id="KW-1185">Reference proteome</keyword>
<dbReference type="SUPFAM" id="SSF56436">
    <property type="entry name" value="C-type lectin-like"/>
    <property type="match status" value="1"/>
</dbReference>
<feature type="chain" id="PRO_5046571199" evidence="3">
    <location>
        <begin position="27"/>
        <end position="175"/>
    </location>
</feature>
<dbReference type="Pfam" id="PF00059">
    <property type="entry name" value="Lectin_C"/>
    <property type="match status" value="1"/>
</dbReference>
<accession>A0ABM2WQ94</accession>
<dbReference type="InterPro" id="IPR001304">
    <property type="entry name" value="C-type_lectin-like"/>
</dbReference>
<organism evidence="5 6">
    <name type="scientific">Mesocricetus auratus</name>
    <name type="common">Golden hamster</name>
    <dbReference type="NCBI Taxonomy" id="10036"/>
    <lineage>
        <taxon>Eukaryota</taxon>
        <taxon>Metazoa</taxon>
        <taxon>Chordata</taxon>
        <taxon>Craniata</taxon>
        <taxon>Vertebrata</taxon>
        <taxon>Euteleostomi</taxon>
        <taxon>Mammalia</taxon>
        <taxon>Eutheria</taxon>
        <taxon>Euarchontoglires</taxon>
        <taxon>Glires</taxon>
        <taxon>Rodentia</taxon>
        <taxon>Myomorpha</taxon>
        <taxon>Muroidea</taxon>
        <taxon>Cricetidae</taxon>
        <taxon>Cricetinae</taxon>
        <taxon>Mesocricetus</taxon>
    </lineage>
</organism>